<keyword evidence="1" id="KW-0479">Metal-binding</keyword>
<dbReference type="AlphaFoldDB" id="A0A9D4EQ72"/>
<keyword evidence="1" id="KW-0863">Zinc-finger</keyword>
<dbReference type="InterPro" id="IPR007527">
    <property type="entry name" value="Znf_SWIM"/>
</dbReference>
<dbReference type="PROSITE" id="PS50966">
    <property type="entry name" value="ZF_SWIM"/>
    <property type="match status" value="1"/>
</dbReference>
<name>A0A9D4EQ72_DREPO</name>
<evidence type="ECO:0000313" key="3">
    <source>
        <dbReference type="EMBL" id="KAH3782055.1"/>
    </source>
</evidence>
<gene>
    <name evidence="3" type="ORF">DPMN_159966</name>
</gene>
<protein>
    <recommendedName>
        <fullName evidence="2">SWIM-type domain-containing protein</fullName>
    </recommendedName>
</protein>
<proteinExistence type="predicted"/>
<reference evidence="3" key="2">
    <citation type="submission" date="2020-11" db="EMBL/GenBank/DDBJ databases">
        <authorList>
            <person name="McCartney M.A."/>
            <person name="Auch B."/>
            <person name="Kono T."/>
            <person name="Mallez S."/>
            <person name="Becker A."/>
            <person name="Gohl D.M."/>
            <person name="Silverstein K.A.T."/>
            <person name="Koren S."/>
            <person name="Bechman K.B."/>
            <person name="Herman A."/>
            <person name="Abrahante J.E."/>
            <person name="Garbe J."/>
        </authorList>
    </citation>
    <scope>NUCLEOTIDE SEQUENCE</scope>
    <source>
        <strain evidence="3">Duluth1</strain>
        <tissue evidence="3">Whole animal</tissue>
    </source>
</reference>
<dbReference type="GO" id="GO:0008270">
    <property type="term" value="F:zinc ion binding"/>
    <property type="evidence" value="ECO:0007669"/>
    <property type="project" value="UniProtKB-KW"/>
</dbReference>
<dbReference type="Proteomes" id="UP000828390">
    <property type="component" value="Unassembled WGS sequence"/>
</dbReference>
<keyword evidence="4" id="KW-1185">Reference proteome</keyword>
<organism evidence="3 4">
    <name type="scientific">Dreissena polymorpha</name>
    <name type="common">Zebra mussel</name>
    <name type="synonym">Mytilus polymorpha</name>
    <dbReference type="NCBI Taxonomy" id="45954"/>
    <lineage>
        <taxon>Eukaryota</taxon>
        <taxon>Metazoa</taxon>
        <taxon>Spiralia</taxon>
        <taxon>Lophotrochozoa</taxon>
        <taxon>Mollusca</taxon>
        <taxon>Bivalvia</taxon>
        <taxon>Autobranchia</taxon>
        <taxon>Heteroconchia</taxon>
        <taxon>Euheterodonta</taxon>
        <taxon>Imparidentia</taxon>
        <taxon>Neoheterodontei</taxon>
        <taxon>Myida</taxon>
        <taxon>Dreissenoidea</taxon>
        <taxon>Dreissenidae</taxon>
        <taxon>Dreissena</taxon>
    </lineage>
</organism>
<comment type="caution">
    <text evidence="3">The sequence shown here is derived from an EMBL/GenBank/DDBJ whole genome shotgun (WGS) entry which is preliminary data.</text>
</comment>
<evidence type="ECO:0000256" key="1">
    <source>
        <dbReference type="PROSITE-ProRule" id="PRU00325"/>
    </source>
</evidence>
<accession>A0A9D4EQ72</accession>
<evidence type="ECO:0000259" key="2">
    <source>
        <dbReference type="PROSITE" id="PS50966"/>
    </source>
</evidence>
<feature type="domain" description="SWIM-type" evidence="2">
    <location>
        <begin position="97"/>
        <end position="136"/>
    </location>
</feature>
<dbReference type="EMBL" id="JAIWYP010000008">
    <property type="protein sequence ID" value="KAH3782055.1"/>
    <property type="molecule type" value="Genomic_DNA"/>
</dbReference>
<sequence>MMAKLKEENKLQKFVEDNNLHRRSISKWSSVNESVSNFPQLDETMLKLLTLGTYQLKLCPSYIQEYMGSECTIDVFRETCDLIRVRLQSRHISSKTYQVWIQYDSDHVKAWYCQCRAGARTVGTCSHVASVIWYLSGLSGPINDCGIQDWGKYIDDASHVPQTVDTSGSESDVSTVEELISLKSLEYF</sequence>
<keyword evidence="1" id="KW-0862">Zinc</keyword>
<reference evidence="3" key="1">
    <citation type="journal article" date="2019" name="bioRxiv">
        <title>The Genome of the Zebra Mussel, Dreissena polymorpha: A Resource for Invasive Species Research.</title>
        <authorList>
            <person name="McCartney M.A."/>
            <person name="Auch B."/>
            <person name="Kono T."/>
            <person name="Mallez S."/>
            <person name="Zhang Y."/>
            <person name="Obille A."/>
            <person name="Becker A."/>
            <person name="Abrahante J.E."/>
            <person name="Garbe J."/>
            <person name="Badalamenti J.P."/>
            <person name="Herman A."/>
            <person name="Mangelson H."/>
            <person name="Liachko I."/>
            <person name="Sullivan S."/>
            <person name="Sone E.D."/>
            <person name="Koren S."/>
            <person name="Silverstein K.A.T."/>
            <person name="Beckman K.B."/>
            <person name="Gohl D.M."/>
        </authorList>
    </citation>
    <scope>NUCLEOTIDE SEQUENCE</scope>
    <source>
        <strain evidence="3">Duluth1</strain>
        <tissue evidence="3">Whole animal</tissue>
    </source>
</reference>
<evidence type="ECO:0000313" key="4">
    <source>
        <dbReference type="Proteomes" id="UP000828390"/>
    </source>
</evidence>